<organism evidence="1 2">
    <name type="scientific">Peribacillus loiseleuriae</name>
    <dbReference type="NCBI Taxonomy" id="1679170"/>
    <lineage>
        <taxon>Bacteria</taxon>
        <taxon>Bacillati</taxon>
        <taxon>Bacillota</taxon>
        <taxon>Bacilli</taxon>
        <taxon>Bacillales</taxon>
        <taxon>Bacillaceae</taxon>
        <taxon>Peribacillus</taxon>
    </lineage>
</organism>
<dbReference type="STRING" id="1679170.AC625_23225"/>
<name>A0A0K9H0M5_9BACI</name>
<protein>
    <recommendedName>
        <fullName evidence="3">DUF4177 domain-containing protein</fullName>
    </recommendedName>
</protein>
<accession>A0A0K9H0M5</accession>
<evidence type="ECO:0008006" key="3">
    <source>
        <dbReference type="Google" id="ProtNLM"/>
    </source>
</evidence>
<dbReference type="Proteomes" id="UP000037146">
    <property type="component" value="Unassembled WGS sequence"/>
</dbReference>
<proteinExistence type="predicted"/>
<gene>
    <name evidence="1" type="ORF">AC625_23225</name>
</gene>
<evidence type="ECO:0000313" key="2">
    <source>
        <dbReference type="Proteomes" id="UP000037146"/>
    </source>
</evidence>
<dbReference type="EMBL" id="LFZW01000001">
    <property type="protein sequence ID" value="KMY52067.1"/>
    <property type="molecule type" value="Genomic_DNA"/>
</dbReference>
<dbReference type="InterPro" id="IPR025234">
    <property type="entry name" value="YjzH-like"/>
</dbReference>
<sequence>MHLFMNSFTGIIVIKVDGGKMIKYEYKTSKLESRGFFKTNLENDVVLNELGAEGWKAISPFTQGISGTAAVVPFTTGLSMILLFSTI</sequence>
<dbReference type="Pfam" id="PF13783">
    <property type="entry name" value="DUF4177"/>
    <property type="match status" value="1"/>
</dbReference>
<dbReference type="OrthoDB" id="5432776at2"/>
<dbReference type="PATRIC" id="fig|1679170.3.peg.5204"/>
<keyword evidence="2" id="KW-1185">Reference proteome</keyword>
<comment type="caution">
    <text evidence="1">The sequence shown here is derived from an EMBL/GenBank/DDBJ whole genome shotgun (WGS) entry which is preliminary data.</text>
</comment>
<reference evidence="2" key="1">
    <citation type="submission" date="2015-07" db="EMBL/GenBank/DDBJ databases">
        <title>Genome sequencing project for genomic taxonomy and phylogenomics of Bacillus-like bacteria.</title>
        <authorList>
            <person name="Liu B."/>
            <person name="Wang J."/>
            <person name="Zhu Y."/>
            <person name="Liu G."/>
            <person name="Chen Q."/>
            <person name="Chen Z."/>
            <person name="Lan J."/>
            <person name="Che J."/>
            <person name="Ge C."/>
            <person name="Shi H."/>
            <person name="Pan Z."/>
            <person name="Liu X."/>
        </authorList>
    </citation>
    <scope>NUCLEOTIDE SEQUENCE [LARGE SCALE GENOMIC DNA]</scope>
    <source>
        <strain evidence="2">FJAT-27997</strain>
    </source>
</reference>
<evidence type="ECO:0000313" key="1">
    <source>
        <dbReference type="EMBL" id="KMY52067.1"/>
    </source>
</evidence>
<dbReference type="AlphaFoldDB" id="A0A0K9H0M5"/>